<evidence type="ECO:0000313" key="2">
    <source>
        <dbReference type="Proteomes" id="UP001162501"/>
    </source>
</evidence>
<dbReference type="Proteomes" id="UP001162501">
    <property type="component" value="Chromosome 4"/>
</dbReference>
<reference evidence="1" key="1">
    <citation type="submission" date="2023-05" db="EMBL/GenBank/DDBJ databases">
        <authorList>
            <consortium name="ELIXIR-Norway"/>
        </authorList>
    </citation>
    <scope>NUCLEOTIDE SEQUENCE</scope>
</reference>
<protein>
    <submittedName>
        <fullName evidence="1">Uncharacterized protein</fullName>
    </submittedName>
</protein>
<proteinExistence type="predicted"/>
<reference evidence="1" key="2">
    <citation type="submission" date="2025-03" db="EMBL/GenBank/DDBJ databases">
        <authorList>
            <consortium name="ELIXIR-Norway"/>
            <consortium name="Elixir Norway"/>
        </authorList>
    </citation>
    <scope>NUCLEOTIDE SEQUENCE</scope>
</reference>
<organism evidence="1 2">
    <name type="scientific">Rangifer tarandus platyrhynchus</name>
    <name type="common">Svalbard reindeer</name>
    <dbReference type="NCBI Taxonomy" id="3082113"/>
    <lineage>
        <taxon>Eukaryota</taxon>
        <taxon>Metazoa</taxon>
        <taxon>Chordata</taxon>
        <taxon>Craniata</taxon>
        <taxon>Vertebrata</taxon>
        <taxon>Euteleostomi</taxon>
        <taxon>Mammalia</taxon>
        <taxon>Eutheria</taxon>
        <taxon>Laurasiatheria</taxon>
        <taxon>Artiodactyla</taxon>
        <taxon>Ruminantia</taxon>
        <taxon>Pecora</taxon>
        <taxon>Cervidae</taxon>
        <taxon>Odocoileinae</taxon>
        <taxon>Rangifer</taxon>
    </lineage>
</organism>
<name>A0AC59ZTP7_RANTA</name>
<gene>
    <name evidence="1" type="ORF">MRATA1EN22A_LOCUS22989</name>
</gene>
<sequence length="96" mass="10320">MEPLLLLGDGGGEAAAGGERWLGLSRVRGAVEEGKERDKAMLHREWGGELQAPGLNASSEYGRGESVLQSAIVRSAALRFGWEERGRAGLSEVCFY</sequence>
<dbReference type="EMBL" id="OX596088">
    <property type="protein sequence ID" value="CAN0510380.1"/>
    <property type="molecule type" value="Genomic_DNA"/>
</dbReference>
<accession>A0AC59ZTP7</accession>
<evidence type="ECO:0000313" key="1">
    <source>
        <dbReference type="EMBL" id="CAN0510380.1"/>
    </source>
</evidence>